<sequence length="74" mass="8082">MIPVPLNYIPFSRLLSAVRLTLCRIWAILCWSWDYTSLSLALSSLHVPGVSSSLLIAALLKSPIVPALGFVTEV</sequence>
<keyword evidence="2" id="KW-1185">Reference proteome</keyword>
<organism evidence="1 2">
    <name type="scientific">Ceratodon purpureus</name>
    <name type="common">Fire moss</name>
    <name type="synonym">Dicranum purpureum</name>
    <dbReference type="NCBI Taxonomy" id="3225"/>
    <lineage>
        <taxon>Eukaryota</taxon>
        <taxon>Viridiplantae</taxon>
        <taxon>Streptophyta</taxon>
        <taxon>Embryophyta</taxon>
        <taxon>Bryophyta</taxon>
        <taxon>Bryophytina</taxon>
        <taxon>Bryopsida</taxon>
        <taxon>Dicranidae</taxon>
        <taxon>Pseudoditrichales</taxon>
        <taxon>Ditrichaceae</taxon>
        <taxon>Ceratodon</taxon>
    </lineage>
</organism>
<evidence type="ECO:0000313" key="2">
    <source>
        <dbReference type="Proteomes" id="UP000822688"/>
    </source>
</evidence>
<dbReference type="EMBL" id="CM026429">
    <property type="protein sequence ID" value="KAG0565533.1"/>
    <property type="molecule type" value="Genomic_DNA"/>
</dbReference>
<protein>
    <submittedName>
        <fullName evidence="1">Uncharacterized protein</fullName>
    </submittedName>
</protein>
<name>A0A8T0H2W8_CERPU</name>
<evidence type="ECO:0000313" key="1">
    <source>
        <dbReference type="EMBL" id="KAG0565533.1"/>
    </source>
</evidence>
<proteinExistence type="predicted"/>
<dbReference type="Proteomes" id="UP000822688">
    <property type="component" value="Chromosome 8"/>
</dbReference>
<accession>A0A8T0H2W8</accession>
<gene>
    <name evidence="1" type="ORF">KC19_8G197600</name>
</gene>
<reference evidence="1" key="1">
    <citation type="submission" date="2020-06" db="EMBL/GenBank/DDBJ databases">
        <title>WGS assembly of Ceratodon purpureus strain R40.</title>
        <authorList>
            <person name="Carey S.B."/>
            <person name="Jenkins J."/>
            <person name="Shu S."/>
            <person name="Lovell J.T."/>
            <person name="Sreedasyam A."/>
            <person name="Maumus F."/>
            <person name="Tiley G.P."/>
            <person name="Fernandez-Pozo N."/>
            <person name="Barry K."/>
            <person name="Chen C."/>
            <person name="Wang M."/>
            <person name="Lipzen A."/>
            <person name="Daum C."/>
            <person name="Saski C.A."/>
            <person name="Payton A.C."/>
            <person name="Mcbreen J.C."/>
            <person name="Conrad R.E."/>
            <person name="Kollar L.M."/>
            <person name="Olsson S."/>
            <person name="Huttunen S."/>
            <person name="Landis J.B."/>
            <person name="Wickett N.J."/>
            <person name="Johnson M.G."/>
            <person name="Rensing S.A."/>
            <person name="Grimwood J."/>
            <person name="Schmutz J."/>
            <person name="Mcdaniel S.F."/>
        </authorList>
    </citation>
    <scope>NUCLEOTIDE SEQUENCE</scope>
    <source>
        <strain evidence="1">R40</strain>
    </source>
</reference>
<comment type="caution">
    <text evidence="1">The sequence shown here is derived from an EMBL/GenBank/DDBJ whole genome shotgun (WGS) entry which is preliminary data.</text>
</comment>
<dbReference type="AlphaFoldDB" id="A0A8T0H2W8"/>